<sequence length="200" mass="23495">MGQPLFERVAALLRDKTAVAAIASQEASQIQERLQVAINKLTQRIDEDPDHKAEWAREKARAETLLKQWLLAQRQRSLQQEHDELMDMPKVRAESMKATHADVHRSMERTNRALRAQIELSEEVRRRMGDGTNDLKKTHERYAEVKEKLKQTQRLLKELDHQAYMDKVWIAAGMFVFAAVVLLIIVERFPRHYIPLFWIF</sequence>
<comment type="subcellular location">
    <subcellularLocation>
        <location evidence="1">Endoplasmic reticulum membrane</location>
        <topology evidence="1">Single-pass type IV membrane protein</topology>
    </subcellularLocation>
</comment>
<feature type="domain" description="Sec20 C-terminal" evidence="12">
    <location>
        <begin position="101"/>
        <end position="188"/>
    </location>
</feature>
<dbReference type="PANTHER" id="PTHR12825">
    <property type="entry name" value="BNIP1-RELATED"/>
    <property type="match status" value="1"/>
</dbReference>
<comment type="caution">
    <text evidence="14">The sequence shown here is derived from an EMBL/GenBank/DDBJ whole genome shotgun (WGS) entry which is preliminary data.</text>
</comment>
<proteinExistence type="inferred from homology"/>
<keyword evidence="8 11" id="KW-0472">Membrane</keyword>
<evidence type="ECO:0000256" key="4">
    <source>
        <dbReference type="ARBA" id="ARBA00022824"/>
    </source>
</evidence>
<feature type="coiled-coil region" evidence="10">
    <location>
        <begin position="135"/>
        <end position="162"/>
    </location>
</feature>
<evidence type="ECO:0000313" key="16">
    <source>
        <dbReference type="Proteomes" id="UP000283543"/>
    </source>
</evidence>
<dbReference type="InterPro" id="IPR005606">
    <property type="entry name" value="Sec20"/>
</dbReference>
<protein>
    <recommendedName>
        <fullName evidence="12">Sec20 C-terminal domain-containing protein</fullName>
    </recommendedName>
</protein>
<dbReference type="Pfam" id="PF03908">
    <property type="entry name" value="Sec20"/>
    <property type="match status" value="1"/>
</dbReference>
<evidence type="ECO:0000256" key="8">
    <source>
        <dbReference type="ARBA" id="ARBA00023136"/>
    </source>
</evidence>
<dbReference type="EMBL" id="QUTB01004614">
    <property type="protein sequence ID" value="RHY60798.1"/>
    <property type="molecule type" value="Genomic_DNA"/>
</dbReference>
<evidence type="ECO:0000256" key="11">
    <source>
        <dbReference type="SAM" id="Phobius"/>
    </source>
</evidence>
<dbReference type="GO" id="GO:0005789">
    <property type="term" value="C:endoplasmic reticulum membrane"/>
    <property type="evidence" value="ECO:0007669"/>
    <property type="project" value="UniProtKB-SubCell"/>
</dbReference>
<keyword evidence="4" id="KW-0256">Endoplasmic reticulum</keyword>
<evidence type="ECO:0000256" key="1">
    <source>
        <dbReference type="ARBA" id="ARBA00004163"/>
    </source>
</evidence>
<keyword evidence="5" id="KW-0931">ER-Golgi transport</keyword>
<keyword evidence="2" id="KW-0813">Transport</keyword>
<evidence type="ECO:0000256" key="2">
    <source>
        <dbReference type="ARBA" id="ARBA00022448"/>
    </source>
</evidence>
<evidence type="ECO:0000256" key="7">
    <source>
        <dbReference type="ARBA" id="ARBA00023054"/>
    </source>
</evidence>
<accession>A0A397G287</accession>
<evidence type="ECO:0000313" key="14">
    <source>
        <dbReference type="EMBL" id="RHZ41791.1"/>
    </source>
</evidence>
<evidence type="ECO:0000256" key="5">
    <source>
        <dbReference type="ARBA" id="ARBA00022892"/>
    </source>
</evidence>
<evidence type="ECO:0000313" key="15">
    <source>
        <dbReference type="Proteomes" id="UP000266196"/>
    </source>
</evidence>
<comment type="similarity">
    <text evidence="9">Belongs to the SEC20 family.</text>
</comment>
<evidence type="ECO:0000313" key="13">
    <source>
        <dbReference type="EMBL" id="RHY60798.1"/>
    </source>
</evidence>
<evidence type="ECO:0000256" key="6">
    <source>
        <dbReference type="ARBA" id="ARBA00022989"/>
    </source>
</evidence>
<dbReference type="PANTHER" id="PTHR12825:SF0">
    <property type="entry name" value="VESICLE TRANSPORT PROTEIN SEC20"/>
    <property type="match status" value="1"/>
</dbReference>
<dbReference type="GO" id="GO:0005484">
    <property type="term" value="F:SNAP receptor activity"/>
    <property type="evidence" value="ECO:0007669"/>
    <property type="project" value="InterPro"/>
</dbReference>
<dbReference type="Proteomes" id="UP000283543">
    <property type="component" value="Unassembled WGS sequence"/>
</dbReference>
<name>A0A397G287_APHAT</name>
<dbReference type="VEuPathDB" id="FungiDB:H257_00090"/>
<feature type="transmembrane region" description="Helical" evidence="11">
    <location>
        <begin position="168"/>
        <end position="186"/>
    </location>
</feature>
<dbReference type="InterPro" id="IPR056173">
    <property type="entry name" value="Sec20_C"/>
</dbReference>
<evidence type="ECO:0000259" key="12">
    <source>
        <dbReference type="Pfam" id="PF03908"/>
    </source>
</evidence>
<evidence type="ECO:0000256" key="10">
    <source>
        <dbReference type="SAM" id="Coils"/>
    </source>
</evidence>
<reference evidence="15 16" key="1">
    <citation type="submission" date="2018-08" db="EMBL/GenBank/DDBJ databases">
        <title>Aphanomyces genome sequencing and annotation.</title>
        <authorList>
            <person name="Minardi D."/>
            <person name="Oidtmann B."/>
            <person name="Van Der Giezen M."/>
            <person name="Studholme D.J."/>
        </authorList>
    </citation>
    <scope>NUCLEOTIDE SEQUENCE [LARGE SCALE GENOMIC DNA]</scope>
    <source>
        <strain evidence="14 15">197901</strain>
        <strain evidence="13 16">Si</strain>
    </source>
</reference>
<gene>
    <name evidence="14" type="ORF">DYB31_000686</name>
    <name evidence="13" type="ORF">DYB34_000613</name>
</gene>
<dbReference type="EMBL" id="QUTE01000306">
    <property type="protein sequence ID" value="RHZ41791.1"/>
    <property type="molecule type" value="Genomic_DNA"/>
</dbReference>
<dbReference type="Proteomes" id="UP000266196">
    <property type="component" value="Unassembled WGS sequence"/>
</dbReference>
<evidence type="ECO:0000256" key="9">
    <source>
        <dbReference type="ARBA" id="ARBA00037934"/>
    </source>
</evidence>
<keyword evidence="6 11" id="KW-1133">Transmembrane helix</keyword>
<evidence type="ECO:0000256" key="3">
    <source>
        <dbReference type="ARBA" id="ARBA00022692"/>
    </source>
</evidence>
<dbReference type="GO" id="GO:0006890">
    <property type="term" value="P:retrograde vesicle-mediated transport, Golgi to endoplasmic reticulum"/>
    <property type="evidence" value="ECO:0007669"/>
    <property type="project" value="InterPro"/>
</dbReference>
<dbReference type="GO" id="GO:0031201">
    <property type="term" value="C:SNARE complex"/>
    <property type="evidence" value="ECO:0007669"/>
    <property type="project" value="TreeGrafter"/>
</dbReference>
<keyword evidence="3 11" id="KW-0812">Transmembrane</keyword>
<dbReference type="AlphaFoldDB" id="A0A397G287"/>
<organism evidence="14 15">
    <name type="scientific">Aphanomyces astaci</name>
    <name type="common">Crayfish plague agent</name>
    <dbReference type="NCBI Taxonomy" id="112090"/>
    <lineage>
        <taxon>Eukaryota</taxon>
        <taxon>Sar</taxon>
        <taxon>Stramenopiles</taxon>
        <taxon>Oomycota</taxon>
        <taxon>Saprolegniomycetes</taxon>
        <taxon>Saprolegniales</taxon>
        <taxon>Verrucalvaceae</taxon>
        <taxon>Aphanomyces</taxon>
    </lineage>
</organism>
<keyword evidence="7 10" id="KW-0175">Coiled coil</keyword>